<keyword evidence="3" id="KW-1185">Reference proteome</keyword>
<dbReference type="EMBL" id="JAACJL010000057">
    <property type="protein sequence ID" value="KAF4611947.1"/>
    <property type="molecule type" value="Genomic_DNA"/>
</dbReference>
<reference evidence="2 3" key="1">
    <citation type="submission" date="2019-12" db="EMBL/GenBank/DDBJ databases">
        <authorList>
            <person name="Floudas D."/>
            <person name="Bentzer J."/>
            <person name="Ahren D."/>
            <person name="Johansson T."/>
            <person name="Persson P."/>
            <person name="Tunlid A."/>
        </authorList>
    </citation>
    <scope>NUCLEOTIDE SEQUENCE [LARGE SCALE GENOMIC DNA]</scope>
    <source>
        <strain evidence="2 3">CBS 102.39</strain>
    </source>
</reference>
<sequence length="411" mass="48119">MHYKNVGSGFVVFAETCNCKTQKPQSERPTFILLSTRVPHIQHLSSVSRSDMGQIMSNTAHWRPFRRSYEAIVGRLYSSYKHYRAAFLKLEGEDVVQPDVPATSLDDLPTELILHIFSFLELKPYIISHGVCRRWQELLPAANIHPVRRRLFKLFKQMLSCPDFVRTRTWTLNNLQDFDRQAYIDALLSQYPYIPEDFRLWILEWPAKMAISCVWPGLRHVYSHLTKFDQPIGVNWLSYQKECPKLLALAYKQGTPGARFIPGHLIWKGCFETVWLIFEKDDSAPGLFGSVLILDEYEEDSAVFPEQWQISSDVEYRYDGLGVERSELLGGFQPYWSNLFPNWVNYQEHRWDFWLRCIVMSPKFRPPEAPCPDWDIPLPVPMEFSSWMDATLPAPPWTSRDEPTYQINLLE</sequence>
<dbReference type="Pfam" id="PF12937">
    <property type="entry name" value="F-box-like"/>
    <property type="match status" value="1"/>
</dbReference>
<organism evidence="2 3">
    <name type="scientific">Agrocybe pediades</name>
    <dbReference type="NCBI Taxonomy" id="84607"/>
    <lineage>
        <taxon>Eukaryota</taxon>
        <taxon>Fungi</taxon>
        <taxon>Dikarya</taxon>
        <taxon>Basidiomycota</taxon>
        <taxon>Agaricomycotina</taxon>
        <taxon>Agaricomycetes</taxon>
        <taxon>Agaricomycetidae</taxon>
        <taxon>Agaricales</taxon>
        <taxon>Agaricineae</taxon>
        <taxon>Strophariaceae</taxon>
        <taxon>Agrocybe</taxon>
    </lineage>
</organism>
<evidence type="ECO:0000259" key="1">
    <source>
        <dbReference type="PROSITE" id="PS50181"/>
    </source>
</evidence>
<dbReference type="InterPro" id="IPR001810">
    <property type="entry name" value="F-box_dom"/>
</dbReference>
<dbReference type="InterPro" id="IPR036047">
    <property type="entry name" value="F-box-like_dom_sf"/>
</dbReference>
<protein>
    <recommendedName>
        <fullName evidence="1">F-box domain-containing protein</fullName>
    </recommendedName>
</protein>
<evidence type="ECO:0000313" key="2">
    <source>
        <dbReference type="EMBL" id="KAF4611947.1"/>
    </source>
</evidence>
<comment type="caution">
    <text evidence="2">The sequence shown here is derived from an EMBL/GenBank/DDBJ whole genome shotgun (WGS) entry which is preliminary data.</text>
</comment>
<feature type="domain" description="F-box" evidence="1">
    <location>
        <begin position="102"/>
        <end position="151"/>
    </location>
</feature>
<dbReference type="CDD" id="cd09917">
    <property type="entry name" value="F-box_SF"/>
    <property type="match status" value="1"/>
</dbReference>
<dbReference type="PROSITE" id="PS50181">
    <property type="entry name" value="FBOX"/>
    <property type="match status" value="1"/>
</dbReference>
<name>A0A8H4QKB5_9AGAR</name>
<gene>
    <name evidence="2" type="ORF">D9613_003764</name>
</gene>
<accession>A0A8H4QKB5</accession>
<proteinExistence type="predicted"/>
<dbReference type="SUPFAM" id="SSF81383">
    <property type="entry name" value="F-box domain"/>
    <property type="match status" value="1"/>
</dbReference>
<dbReference type="Proteomes" id="UP000521872">
    <property type="component" value="Unassembled WGS sequence"/>
</dbReference>
<dbReference type="AlphaFoldDB" id="A0A8H4QKB5"/>
<evidence type="ECO:0000313" key="3">
    <source>
        <dbReference type="Proteomes" id="UP000521872"/>
    </source>
</evidence>
<dbReference type="Gene3D" id="1.20.1280.50">
    <property type="match status" value="1"/>
</dbReference>